<dbReference type="EMBL" id="JAKGSG010000046">
    <property type="protein sequence ID" value="MCF4122644.1"/>
    <property type="molecule type" value="Genomic_DNA"/>
</dbReference>
<feature type="transmembrane region" description="Helical" evidence="2">
    <location>
        <begin position="86"/>
        <end position="111"/>
    </location>
</feature>
<proteinExistence type="predicted"/>
<feature type="region of interest" description="Disordered" evidence="1">
    <location>
        <begin position="1"/>
        <end position="39"/>
    </location>
</feature>
<reference evidence="4" key="1">
    <citation type="submission" date="2022-01" db="EMBL/GenBank/DDBJ databases">
        <title>Antribacter sp. nov., isolated from Guizhou of China.</title>
        <authorList>
            <person name="Chengliang C."/>
            <person name="Ya Z."/>
        </authorList>
    </citation>
    <scope>NUCLEOTIDE SEQUENCE</scope>
    <source>
        <strain evidence="4">KLBMP 9083</strain>
    </source>
</reference>
<feature type="domain" description="Septum formation-related" evidence="3">
    <location>
        <begin position="220"/>
        <end position="315"/>
    </location>
</feature>
<dbReference type="GO" id="GO:0016020">
    <property type="term" value="C:membrane"/>
    <property type="evidence" value="ECO:0007669"/>
    <property type="project" value="UniProtKB-SubCell"/>
</dbReference>
<gene>
    <name evidence="4" type="ORF">L1785_16825</name>
</gene>
<organism evidence="4 5">
    <name type="scientific">Antribacter soli</name>
    <dbReference type="NCBI Taxonomy" id="2910976"/>
    <lineage>
        <taxon>Bacteria</taxon>
        <taxon>Bacillati</taxon>
        <taxon>Actinomycetota</taxon>
        <taxon>Actinomycetes</taxon>
        <taxon>Micrococcales</taxon>
        <taxon>Promicromonosporaceae</taxon>
        <taxon>Antribacter</taxon>
    </lineage>
</organism>
<evidence type="ECO:0000256" key="1">
    <source>
        <dbReference type="SAM" id="MobiDB-lite"/>
    </source>
</evidence>
<feature type="transmembrane region" description="Helical" evidence="2">
    <location>
        <begin position="45"/>
        <end position="65"/>
    </location>
</feature>
<accession>A0AA41QFR4</accession>
<feature type="compositionally biased region" description="Acidic residues" evidence="1">
    <location>
        <begin position="149"/>
        <end position="168"/>
    </location>
</feature>
<feature type="region of interest" description="Disordered" evidence="1">
    <location>
        <begin position="142"/>
        <end position="197"/>
    </location>
</feature>
<keyword evidence="2" id="KW-0472">Membrane</keyword>
<evidence type="ECO:0000256" key="2">
    <source>
        <dbReference type="SAM" id="Phobius"/>
    </source>
</evidence>
<keyword evidence="2" id="KW-0812">Transmembrane</keyword>
<dbReference type="Proteomes" id="UP001165405">
    <property type="component" value="Unassembled WGS sequence"/>
</dbReference>
<comment type="caution">
    <text evidence="4">The sequence shown here is derived from an EMBL/GenBank/DDBJ whole genome shotgun (WGS) entry which is preliminary data.</text>
</comment>
<evidence type="ECO:0000313" key="4">
    <source>
        <dbReference type="EMBL" id="MCF4122644.1"/>
    </source>
</evidence>
<evidence type="ECO:0000259" key="3">
    <source>
        <dbReference type="Pfam" id="PF13845"/>
    </source>
</evidence>
<dbReference type="InterPro" id="IPR026004">
    <property type="entry name" value="Septum_form"/>
</dbReference>
<dbReference type="RefSeq" id="WP_236090443.1">
    <property type="nucleotide sequence ID" value="NZ_JAKGSG010000046.1"/>
</dbReference>
<name>A0AA41QFR4_9MICO</name>
<evidence type="ECO:0000313" key="5">
    <source>
        <dbReference type="Proteomes" id="UP001165405"/>
    </source>
</evidence>
<dbReference type="AlphaFoldDB" id="A0AA41QFR4"/>
<keyword evidence="2" id="KW-1133">Transmembrane helix</keyword>
<keyword evidence="5" id="KW-1185">Reference proteome</keyword>
<protein>
    <submittedName>
        <fullName evidence="4">Septum formation family protein</fullName>
    </submittedName>
</protein>
<feature type="compositionally biased region" description="Low complexity" evidence="1">
    <location>
        <begin position="184"/>
        <end position="193"/>
    </location>
</feature>
<sequence>MAPTERTSPDPDDTAGTEEVATHAEGTVQAEGTEAGSPSPVRTGWVVAAFLLFWPLAIPALRASVRTAQANGSGHHKDARRSSQRTLDWSLGAVCTGAFGLLAVVLAVALAPTYVTPGMVHRAEAYVPPLVEAVTGVRVGGTEAPVLADPDETTDQDDRDAVGQDDEVAGGLDADRGDDGGAGDPDATLPGGPEADGTEIRDLAVGDCFDTTGLLGQTVLYTVPVVPCAEPHGGEVFAETELGDEAGEGGALADGGALLDAANAFCLEQFKTFVGVPYGDSELLYWPIGPSEQSWAEGDRRIACVVESPVDVTGTLEAAGR</sequence>
<dbReference type="Pfam" id="PF13845">
    <property type="entry name" value="Septum_form"/>
    <property type="match status" value="1"/>
</dbReference>